<dbReference type="InterPro" id="IPR012334">
    <property type="entry name" value="Pectin_lyas_fold"/>
</dbReference>
<name>A0A6N1NJ58_9VIRU</name>
<evidence type="ECO:0000313" key="1">
    <source>
        <dbReference type="EMBL" id="QKU34500.1"/>
    </source>
</evidence>
<dbReference type="SUPFAM" id="SSF51126">
    <property type="entry name" value="Pectin lyase-like"/>
    <property type="match status" value="2"/>
</dbReference>
<dbReference type="EMBL" id="MF405918">
    <property type="protein sequence ID" value="QKU34500.1"/>
    <property type="molecule type" value="Genomic_DNA"/>
</dbReference>
<protein>
    <submittedName>
        <fullName evidence="1">Putative ORFan</fullName>
    </submittedName>
</protein>
<sequence>MDPNRCFCKYEDDDDNELSHKYSDKCYFKKNKWQKKVPFKNSTNKCGIQYDFNTSCNKNKPKCEKENCGEIIKISKEDLPFRIQEAGNYCLTENITHTDLVNAAIIIEVSDVQLDMAHHYIDLLNTGAQAISIRNASRVSIQNGTIKNVTFNSQLLEDISIPPFSNVYTLPNIKLAAIRADNVNLLYISNMVVENAPYGFVITNAGNNIVINNIRMNRIGTTIAVPVNNTTVNEPLGAGIVVGGRSDSLRARDVLVEDVVLSSDNAKFGILLVFINSFVVVRTMASSGRFISVPPTLLANVGSVAIMDCSYGSVVSSHLHSGIQPIFTIRAYSINIEDIKMVDTLSDGVQLTFSDHITIRNCETQRSNASPDLLEAGSGYKLYVCNCCIIEDSIATGFTTGETGPNGVGITLSACNNCTIVDNITTCNNIGIQELLTFSADRIYFGTPSTYYRNISHSNNILNYQNIEDQVINTIGVPVNTPVVPWVNLEKNLLQ</sequence>
<reference evidence="1" key="2">
    <citation type="journal article" date="2018" name="Nat. Commun.">
        <title>Tailed giant Tupanvirus possesses the most complete translational apparatus of the known virosphere.</title>
        <authorList>
            <person name="Abrahao J."/>
            <person name="Silva L."/>
            <person name="Silva L.S."/>
            <person name="Khalil J.Y.B."/>
            <person name="Rodrigues R."/>
            <person name="Arantes T."/>
            <person name="Assis F."/>
            <person name="Boratto P."/>
            <person name="Andrade M."/>
            <person name="Kroon E.G."/>
            <person name="Ribeiro B."/>
            <person name="Bergier I."/>
            <person name="Seligmann H."/>
            <person name="Ghigo E."/>
            <person name="Colson P."/>
            <person name="Levasseur A."/>
            <person name="Kroemer G."/>
            <person name="Raoult D."/>
            <person name="La Scola B."/>
        </authorList>
    </citation>
    <scope>NUCLEOTIDE SEQUENCE [LARGE SCALE GENOMIC DNA]</scope>
    <source>
        <strain evidence="1">Deep ocean</strain>
    </source>
</reference>
<accession>A0A6N1NJ58</accession>
<dbReference type="RefSeq" id="YP_010781134.1">
    <property type="nucleotide sequence ID" value="NC_075038.1"/>
</dbReference>
<organism evidence="1">
    <name type="scientific">Tupanvirus deep ocean</name>
    <dbReference type="NCBI Taxonomy" id="2126984"/>
    <lineage>
        <taxon>Viruses</taxon>
        <taxon>Varidnaviria</taxon>
        <taxon>Bamfordvirae</taxon>
        <taxon>Nucleocytoviricota</taxon>
        <taxon>Megaviricetes</taxon>
        <taxon>Imitervirales</taxon>
        <taxon>Mimiviridae</taxon>
        <taxon>Megamimivirinae</taxon>
        <taxon>Tupanvirus</taxon>
        <taxon>Tupanvirus altamarinense</taxon>
    </lineage>
</organism>
<dbReference type="KEGG" id="vg:80517825"/>
<dbReference type="GeneID" id="80517825"/>
<proteinExistence type="predicted"/>
<dbReference type="InterPro" id="IPR011050">
    <property type="entry name" value="Pectin_lyase_fold/virulence"/>
</dbReference>
<dbReference type="Gene3D" id="2.160.20.10">
    <property type="entry name" value="Single-stranded right-handed beta-helix, Pectin lyase-like"/>
    <property type="match status" value="1"/>
</dbReference>
<reference evidence="1" key="1">
    <citation type="submission" date="2017-06" db="EMBL/GenBank/DDBJ databases">
        <authorList>
            <person name="Assis F.L."/>
            <person name="Abrahao J.S."/>
            <person name="Silva L."/>
            <person name="Khalil J.B."/>
            <person name="Rodrigues R."/>
            <person name="Silva L.S."/>
            <person name="Boratto P."/>
            <person name="Andrade M."/>
            <person name="Kroon E.G."/>
            <person name="Ribeiro B."/>
            <person name="Bergier I."/>
            <person name="Seligmann H."/>
            <person name="Ghigo E."/>
            <person name="Colson P."/>
            <person name="Levasseur A."/>
            <person name="Raoult D."/>
            <person name="Scola B.L."/>
        </authorList>
    </citation>
    <scope>NUCLEOTIDE SEQUENCE</scope>
    <source>
        <strain evidence="1">Deep ocean</strain>
    </source>
</reference>